<comment type="subcellular location">
    <subcellularLocation>
        <location evidence="1">Cell envelope</location>
    </subcellularLocation>
</comment>
<evidence type="ECO:0000256" key="4">
    <source>
        <dbReference type="ARBA" id="ARBA00022729"/>
    </source>
</evidence>
<protein>
    <submittedName>
        <fullName evidence="5">Solute-binding protein</fullName>
    </submittedName>
</protein>
<accession>A0A679J1X8</accession>
<name>A0A679J1X8_VARPD</name>
<evidence type="ECO:0000256" key="2">
    <source>
        <dbReference type="ARBA" id="ARBA00009023"/>
    </source>
</evidence>
<dbReference type="Pfam" id="PF03480">
    <property type="entry name" value="DctP"/>
    <property type="match status" value="1"/>
</dbReference>
<dbReference type="InterPro" id="IPR006311">
    <property type="entry name" value="TAT_signal"/>
</dbReference>
<evidence type="ECO:0000256" key="1">
    <source>
        <dbReference type="ARBA" id="ARBA00004196"/>
    </source>
</evidence>
<dbReference type="NCBIfam" id="TIGR00787">
    <property type="entry name" value="dctP"/>
    <property type="match status" value="1"/>
</dbReference>
<comment type="similarity">
    <text evidence="2">Belongs to the bacterial solute-binding protein 7 family.</text>
</comment>
<organism evidence="5">
    <name type="scientific">Variovorax paradoxus</name>
    <dbReference type="NCBI Taxonomy" id="34073"/>
    <lineage>
        <taxon>Bacteria</taxon>
        <taxon>Pseudomonadati</taxon>
        <taxon>Pseudomonadota</taxon>
        <taxon>Betaproteobacteria</taxon>
        <taxon>Burkholderiales</taxon>
        <taxon>Comamonadaceae</taxon>
        <taxon>Variovorax</taxon>
    </lineage>
</organism>
<reference evidence="5" key="1">
    <citation type="submission" date="2019-12" db="EMBL/GenBank/DDBJ databases">
        <authorList>
            <person name="Cremers G."/>
        </authorList>
    </citation>
    <scope>NUCLEOTIDE SEQUENCE</scope>
    <source>
        <strain evidence="5">Vvax</strain>
    </source>
</reference>
<dbReference type="GO" id="GO:0055085">
    <property type="term" value="P:transmembrane transport"/>
    <property type="evidence" value="ECO:0007669"/>
    <property type="project" value="InterPro"/>
</dbReference>
<gene>
    <name evidence="5" type="ORF">VVAX_03043</name>
</gene>
<proteinExistence type="inferred from homology"/>
<dbReference type="CDD" id="cd13603">
    <property type="entry name" value="PBP2_TRAP_Siap_TeaA_like"/>
    <property type="match status" value="1"/>
</dbReference>
<evidence type="ECO:0000313" key="5">
    <source>
        <dbReference type="EMBL" id="CAA2105011.1"/>
    </source>
</evidence>
<dbReference type="PROSITE" id="PS51318">
    <property type="entry name" value="TAT"/>
    <property type="match status" value="1"/>
</dbReference>
<dbReference type="GO" id="GO:0030288">
    <property type="term" value="C:outer membrane-bounded periplasmic space"/>
    <property type="evidence" value="ECO:0007669"/>
    <property type="project" value="InterPro"/>
</dbReference>
<evidence type="ECO:0000256" key="3">
    <source>
        <dbReference type="ARBA" id="ARBA00022448"/>
    </source>
</evidence>
<dbReference type="InterPro" id="IPR018389">
    <property type="entry name" value="DctP_fam"/>
</dbReference>
<dbReference type="AlphaFoldDB" id="A0A679J1X8"/>
<dbReference type="EMBL" id="LR743507">
    <property type="protein sequence ID" value="CAA2105011.1"/>
    <property type="molecule type" value="Genomic_DNA"/>
</dbReference>
<dbReference type="PIRSF" id="PIRSF006470">
    <property type="entry name" value="DctB"/>
    <property type="match status" value="1"/>
</dbReference>
<dbReference type="NCBIfam" id="NF037995">
    <property type="entry name" value="TRAP_S1"/>
    <property type="match status" value="1"/>
</dbReference>
<dbReference type="Gene3D" id="3.40.190.170">
    <property type="entry name" value="Bacterial extracellular solute-binding protein, family 7"/>
    <property type="match status" value="1"/>
</dbReference>
<sequence length="348" mass="38183">MTSPSISFSRRRFVQSSSALSLAAATAGFSRHAFAQQKTVALRLSSSHVADLNSSHFAWAQLMQANLKKAVGDQIRIDYFPNNQLGKESDVVQQVKVGSIDMMLTGSSIWATVTPQLGMLDLGYLFDSYEHVSRAVEAGVGQKLNDMLVKSTGCQIITWGAHYGARNVYTKQPVKGLADVKNVKLRVLPTPAFIETFKIMGAIPTPISFGELYMAAQTGVVDGFEHDAGTVLANKLNEVVKHCWMTEHLFSPMVCVAGKRAMDRVPAALRPAFLQAAADSTLQQRQIGNERTQQVMEELKKLGITFTPMAKNERDQVRKEMEAKLWAGFAKQYPETGPLFAAINAARA</sequence>
<keyword evidence="3" id="KW-0813">Transport</keyword>
<dbReference type="RefSeq" id="WP_339090635.1">
    <property type="nucleotide sequence ID" value="NZ_LR743507.1"/>
</dbReference>
<keyword evidence="4" id="KW-0732">Signal</keyword>
<dbReference type="InterPro" id="IPR038404">
    <property type="entry name" value="TRAP_DctP_sf"/>
</dbReference>
<dbReference type="InterPro" id="IPR004682">
    <property type="entry name" value="TRAP_DctP"/>
</dbReference>
<dbReference type="PANTHER" id="PTHR33376">
    <property type="match status" value="1"/>
</dbReference>
<dbReference type="PANTHER" id="PTHR33376:SF4">
    <property type="entry name" value="SIALIC ACID-BINDING PERIPLASMIC PROTEIN SIAP"/>
    <property type="match status" value="1"/>
</dbReference>